<evidence type="ECO:0000256" key="6">
    <source>
        <dbReference type="ARBA" id="ARBA00011738"/>
    </source>
</evidence>
<protein>
    <recommendedName>
        <fullName evidence="7">threonine synthase</fullName>
        <ecNumber evidence="7">4.2.3.1</ecNumber>
    </recommendedName>
</protein>
<dbReference type="GO" id="GO:0016020">
    <property type="term" value="C:membrane"/>
    <property type="evidence" value="ECO:0007669"/>
    <property type="project" value="TreeGrafter"/>
</dbReference>
<evidence type="ECO:0000256" key="5">
    <source>
        <dbReference type="ARBA" id="ARBA00005517"/>
    </source>
</evidence>
<keyword evidence="9" id="KW-0028">Amino-acid biosynthesis</keyword>
<comment type="cofactor">
    <cofactor evidence="1 17">
        <name>pyridoxal 5'-phosphate</name>
        <dbReference type="ChEBI" id="CHEBI:597326"/>
    </cofactor>
</comment>
<gene>
    <name evidence="20" type="ORF">ZIOFF_001979</name>
</gene>
<dbReference type="EMBL" id="JACMSC010000001">
    <property type="protein sequence ID" value="KAG6536903.1"/>
    <property type="molecule type" value="Genomic_DNA"/>
</dbReference>
<dbReference type="PANTHER" id="PTHR31414:SF16">
    <property type="entry name" value="TRANSMEMBRANE PROTEIN"/>
    <property type="match status" value="1"/>
</dbReference>
<comment type="subcellular location">
    <subcellularLocation>
        <location evidence="3">Plastid</location>
        <location evidence="3">Chloroplast</location>
    </subcellularLocation>
</comment>
<keyword evidence="18" id="KW-1133">Transmembrane helix</keyword>
<dbReference type="EC" id="4.2.3.1" evidence="7"/>
<dbReference type="AlphaFoldDB" id="A0A8J5IPA5"/>
<evidence type="ECO:0000256" key="8">
    <source>
        <dbReference type="ARBA" id="ARBA00022528"/>
    </source>
</evidence>
<dbReference type="InterPro" id="IPR004450">
    <property type="entry name" value="Thr_synthase-like"/>
</dbReference>
<keyword evidence="12" id="KW-0791">Threonine biosynthesis</keyword>
<keyword evidence="13 17" id="KW-0663">Pyridoxal phosphate</keyword>
<evidence type="ECO:0000256" key="10">
    <source>
        <dbReference type="ARBA" id="ARBA00022640"/>
    </source>
</evidence>
<keyword evidence="14" id="KW-0809">Transit peptide</keyword>
<keyword evidence="15" id="KW-0456">Lyase</keyword>
<dbReference type="Gene3D" id="3.40.50.1100">
    <property type="match status" value="2"/>
</dbReference>
<dbReference type="GO" id="GO:0030170">
    <property type="term" value="F:pyridoxal phosphate binding"/>
    <property type="evidence" value="ECO:0007669"/>
    <property type="project" value="InterPro"/>
</dbReference>
<comment type="catalytic activity">
    <reaction evidence="16">
        <text>O-phospho-L-homoserine + H2O = L-threonine + phosphate</text>
        <dbReference type="Rhea" id="RHEA:10840"/>
        <dbReference type="ChEBI" id="CHEBI:15377"/>
        <dbReference type="ChEBI" id="CHEBI:43474"/>
        <dbReference type="ChEBI" id="CHEBI:57590"/>
        <dbReference type="ChEBI" id="CHEBI:57926"/>
        <dbReference type="EC" id="4.2.3.1"/>
    </reaction>
</comment>
<keyword evidence="11" id="KW-0949">S-adenosyl-L-methionine</keyword>
<organism evidence="20 21">
    <name type="scientific">Zingiber officinale</name>
    <name type="common">Ginger</name>
    <name type="synonym">Amomum zingiber</name>
    <dbReference type="NCBI Taxonomy" id="94328"/>
    <lineage>
        <taxon>Eukaryota</taxon>
        <taxon>Viridiplantae</taxon>
        <taxon>Streptophyta</taxon>
        <taxon>Embryophyta</taxon>
        <taxon>Tracheophyta</taxon>
        <taxon>Spermatophyta</taxon>
        <taxon>Magnoliopsida</taxon>
        <taxon>Liliopsida</taxon>
        <taxon>Zingiberales</taxon>
        <taxon>Zingiberaceae</taxon>
        <taxon>Zingiber</taxon>
    </lineage>
</organism>
<dbReference type="InterPro" id="IPR001926">
    <property type="entry name" value="TrpB-like_PALP"/>
</dbReference>
<evidence type="ECO:0000256" key="14">
    <source>
        <dbReference type="ARBA" id="ARBA00022946"/>
    </source>
</evidence>
<proteinExistence type="inferred from homology"/>
<evidence type="ECO:0000256" key="1">
    <source>
        <dbReference type="ARBA" id="ARBA00001933"/>
    </source>
</evidence>
<feature type="modified residue" description="N6-(pyridoxal phosphate)lysine" evidence="17">
    <location>
        <position position="227"/>
    </location>
</feature>
<evidence type="ECO:0000256" key="18">
    <source>
        <dbReference type="SAM" id="Phobius"/>
    </source>
</evidence>
<evidence type="ECO:0000256" key="13">
    <source>
        <dbReference type="ARBA" id="ARBA00022898"/>
    </source>
</evidence>
<dbReference type="InterPro" id="IPR036052">
    <property type="entry name" value="TrpB-like_PALP_sf"/>
</dbReference>
<evidence type="ECO:0000256" key="11">
    <source>
        <dbReference type="ARBA" id="ARBA00022691"/>
    </source>
</evidence>
<dbReference type="Proteomes" id="UP000734854">
    <property type="component" value="Unassembled WGS sequence"/>
</dbReference>
<name>A0A8J5IPA5_ZINOF</name>
<evidence type="ECO:0000256" key="12">
    <source>
        <dbReference type="ARBA" id="ARBA00022697"/>
    </source>
</evidence>
<feature type="transmembrane region" description="Helical" evidence="18">
    <location>
        <begin position="1034"/>
        <end position="1056"/>
    </location>
</feature>
<reference evidence="20 21" key="1">
    <citation type="submission" date="2020-08" db="EMBL/GenBank/DDBJ databases">
        <title>Plant Genome Project.</title>
        <authorList>
            <person name="Zhang R.-G."/>
        </authorList>
    </citation>
    <scope>NUCLEOTIDE SEQUENCE [LARGE SCALE GENOMIC DNA]</scope>
    <source>
        <tissue evidence="20">Rhizome</tissue>
    </source>
</reference>
<dbReference type="GO" id="GO:0004795">
    <property type="term" value="F:threonine synthase activity"/>
    <property type="evidence" value="ECO:0007669"/>
    <property type="project" value="UniProtKB-EC"/>
</dbReference>
<evidence type="ECO:0000256" key="16">
    <source>
        <dbReference type="ARBA" id="ARBA00049144"/>
    </source>
</evidence>
<feature type="transmembrane region" description="Helical" evidence="18">
    <location>
        <begin position="832"/>
        <end position="856"/>
    </location>
</feature>
<dbReference type="SUPFAM" id="SSF53686">
    <property type="entry name" value="Tryptophan synthase beta subunit-like PLP-dependent enzymes"/>
    <property type="match status" value="1"/>
</dbReference>
<evidence type="ECO:0000256" key="3">
    <source>
        <dbReference type="ARBA" id="ARBA00004229"/>
    </source>
</evidence>
<dbReference type="CDD" id="cd01563">
    <property type="entry name" value="Thr-synth_1"/>
    <property type="match status" value="1"/>
</dbReference>
<accession>A0A8J5IPA5</accession>
<dbReference type="PANTHER" id="PTHR31414">
    <property type="entry name" value="TRANSMEMBRANE PROTEIN DDB_G0292058"/>
    <property type="match status" value="1"/>
</dbReference>
<evidence type="ECO:0000256" key="9">
    <source>
        <dbReference type="ARBA" id="ARBA00022605"/>
    </source>
</evidence>
<evidence type="ECO:0000256" key="4">
    <source>
        <dbReference type="ARBA" id="ARBA00004979"/>
    </source>
</evidence>
<feature type="transmembrane region" description="Helical" evidence="18">
    <location>
        <begin position="689"/>
        <end position="715"/>
    </location>
</feature>
<sequence length="1088" mass="119078">MAIASHAAVSSPLFSSPRLHRQLFCNDDARRVPTLKASPLLRNPNVPFLVLRHCRRGVGISCSATASESGGNQQKVKIRRSADENIREEAHRRDEASGSHGFSACYVPFNASADSTETYSLDDVVYRSRSGGLLDVRHDFAALKRFPGSYWRDLFDSRVGRTTWPYGSGVWSKKEFVLPEIDPDHIVSLFEGNSNLFWAERLGRDHLGGMPDLWVKHCGISHTGSFKDLGMTVLVSQVNRLRRAPLNRPIAGVGCASTGDTSAALSAYCAAARIPSIVFLPADRISLAQLVQPIANGATVLSIDTDFDGCMRLIREVTAELPIYLANSLNSLRLEGQKTAAIEILQQFDWEVPDWVIVPGGNLGNIYAFYKGFEMCRELGLVDRVPRLVCAQAANANPLYLHYKSGWSDFKPIVAADTFASAIQIGDPVSIDRAVFALQATNGIVEEATEEELMDAMSLADRTGMFACPHTGVALAALFKLREKGVIETKDRTIVVSTAHGLKFAQSKVDYHSKEISDMACRFSNPPVNVKANFGSVMDVLKEKLNVKTPVPISSRRAREGNPKSSLFWFPRCPPSSAQGRSHEYMAMPIDGGIVLFSLLFLACRPVAAASGASRVIVGGGGISPKSILGGENLAPWANGLLKFSPVASAPAPDGKAPLVLARKRTKRPDMFNSLRMYRDGWDVTNKHYWASVGFTGAPGFILAFIWIGCVLLSVGQDEFHGEVMDTLNFVVNQSDFTVDIIRNVTDFLSLAKSISVDQLYLPYDVQNKIGKLNVDLNDAANTLSGETAESSAKVRRVFDNIRFTLILVAAIMLLLAIIGFLLSVLGHKHAVYIFIITGWLLVAVTFILCGFFIIVSNAVGDACVAMGEWVHNSQAETSLSSILPCVDEQTTNLTLYQSKDVIVQLVGVVNTAIYSQATSVHYNQSGPLMPSLCSPYDSNLHDRQCTPEEVSLVNASTVWQNYTCAVSESGLCVTVGRVTPDIYQQLVAAVNVSYALDHYTPFLLSLQNCQFVKETFDAITTFFCPQLELDLRVVNAGLGLISTGVMLCLIFWFLYANRPQREEVFAKQYEIKTAVVNQTPTPSQTPS</sequence>
<feature type="transmembrane region" description="Helical" evidence="18">
    <location>
        <begin position="804"/>
        <end position="826"/>
    </location>
</feature>
<evidence type="ECO:0000256" key="15">
    <source>
        <dbReference type="ARBA" id="ARBA00023239"/>
    </source>
</evidence>
<keyword evidence="8" id="KW-0150">Chloroplast</keyword>
<feature type="domain" description="Tryptophan synthase beta chain-like PALP" evidence="19">
    <location>
        <begin position="187"/>
        <end position="498"/>
    </location>
</feature>
<dbReference type="UniPathway" id="UPA00050">
    <property type="reaction ID" value="UER00065"/>
</dbReference>
<comment type="caution">
    <text evidence="20">The sequence shown here is derived from an EMBL/GenBank/DDBJ whole genome shotgun (WGS) entry which is preliminary data.</text>
</comment>
<comment type="function">
    <text evidence="2">Catalyzes the gamma-elimination of phosphate from L-phosphohomoserine and the beta-addition of water to produce L-threonine.</text>
</comment>
<comment type="pathway">
    <text evidence="4">Amino-acid biosynthesis; L-threonine biosynthesis; L-threonine from L-aspartate: step 5/5.</text>
</comment>
<evidence type="ECO:0000259" key="19">
    <source>
        <dbReference type="Pfam" id="PF00291"/>
    </source>
</evidence>
<keyword evidence="10" id="KW-0934">Plastid</keyword>
<dbReference type="PROSITE" id="PS00165">
    <property type="entry name" value="DEHYDRATASE_SER_THR"/>
    <property type="match status" value="1"/>
</dbReference>
<evidence type="ECO:0000256" key="17">
    <source>
        <dbReference type="PIRSR" id="PIRSR604450-51"/>
    </source>
</evidence>
<dbReference type="GO" id="GO:0009507">
    <property type="term" value="C:chloroplast"/>
    <property type="evidence" value="ECO:0007669"/>
    <property type="project" value="UniProtKB-SubCell"/>
</dbReference>
<comment type="subunit">
    <text evidence="6">Homodimer.</text>
</comment>
<comment type="similarity">
    <text evidence="5">Belongs to the threonine synthase family.</text>
</comment>
<evidence type="ECO:0000256" key="7">
    <source>
        <dbReference type="ARBA" id="ARBA00013028"/>
    </source>
</evidence>
<dbReference type="InterPro" id="IPR000634">
    <property type="entry name" value="Ser/Thr_deHydtase_PyrdxlP-BS"/>
</dbReference>
<dbReference type="InterPro" id="IPR040283">
    <property type="entry name" value="DDB_G0292058-like"/>
</dbReference>
<evidence type="ECO:0000313" key="21">
    <source>
        <dbReference type="Proteomes" id="UP000734854"/>
    </source>
</evidence>
<dbReference type="Pfam" id="PF00291">
    <property type="entry name" value="PALP"/>
    <property type="match status" value="1"/>
</dbReference>
<dbReference type="FunFam" id="3.40.50.1100:FF:000030">
    <property type="entry name" value="Threonine synthase 1, chloroplastic"/>
    <property type="match status" value="1"/>
</dbReference>
<evidence type="ECO:0000313" key="20">
    <source>
        <dbReference type="EMBL" id="KAG6536903.1"/>
    </source>
</evidence>
<keyword evidence="18" id="KW-0472">Membrane</keyword>
<keyword evidence="21" id="KW-1185">Reference proteome</keyword>
<dbReference type="NCBIfam" id="TIGR00260">
    <property type="entry name" value="thrC"/>
    <property type="match status" value="1"/>
</dbReference>
<keyword evidence="18" id="KW-0812">Transmembrane</keyword>
<dbReference type="GO" id="GO:0009088">
    <property type="term" value="P:threonine biosynthetic process"/>
    <property type="evidence" value="ECO:0007669"/>
    <property type="project" value="UniProtKB-UniPathway"/>
</dbReference>
<evidence type="ECO:0000256" key="2">
    <source>
        <dbReference type="ARBA" id="ARBA00003648"/>
    </source>
</evidence>